<dbReference type="PANTHER" id="PTHR40370:SF1">
    <property type="entry name" value="DUF3074 DOMAIN-CONTAINING PROTEIN"/>
    <property type="match status" value="1"/>
</dbReference>
<dbReference type="Gene3D" id="3.30.530.20">
    <property type="match status" value="1"/>
</dbReference>
<dbReference type="PANTHER" id="PTHR40370">
    <property type="entry name" value="EXPRESSED PROTEIN"/>
    <property type="match status" value="1"/>
</dbReference>
<dbReference type="AlphaFoldDB" id="A0A8H7CK01"/>
<dbReference type="SUPFAM" id="SSF55961">
    <property type="entry name" value="Bet v1-like"/>
    <property type="match status" value="1"/>
</dbReference>
<protein>
    <submittedName>
        <fullName evidence="2">DUF3074 domain-containing protein</fullName>
    </submittedName>
</protein>
<evidence type="ECO:0000313" key="3">
    <source>
        <dbReference type="Proteomes" id="UP000620124"/>
    </source>
</evidence>
<evidence type="ECO:0000259" key="1">
    <source>
        <dbReference type="Pfam" id="PF11274"/>
    </source>
</evidence>
<accession>A0A8H7CK01</accession>
<feature type="domain" description="DUF3074" evidence="1">
    <location>
        <begin position="83"/>
        <end position="238"/>
    </location>
</feature>
<dbReference type="EMBL" id="JACAZI010000021">
    <property type="protein sequence ID" value="KAF7338158.1"/>
    <property type="molecule type" value="Genomic_DNA"/>
</dbReference>
<dbReference type="Pfam" id="PF11274">
    <property type="entry name" value="DUF3074"/>
    <property type="match status" value="1"/>
</dbReference>
<gene>
    <name evidence="2" type="ORF">MVEN_02040700</name>
</gene>
<proteinExistence type="predicted"/>
<keyword evidence="3" id="KW-1185">Reference proteome</keyword>
<comment type="caution">
    <text evidence="2">The sequence shown here is derived from an EMBL/GenBank/DDBJ whole genome shotgun (WGS) entry which is preliminary data.</text>
</comment>
<dbReference type="InterPro" id="IPR024500">
    <property type="entry name" value="DUF3074"/>
</dbReference>
<organism evidence="2 3">
    <name type="scientific">Mycena venus</name>
    <dbReference type="NCBI Taxonomy" id="2733690"/>
    <lineage>
        <taxon>Eukaryota</taxon>
        <taxon>Fungi</taxon>
        <taxon>Dikarya</taxon>
        <taxon>Basidiomycota</taxon>
        <taxon>Agaricomycotina</taxon>
        <taxon>Agaricomycetes</taxon>
        <taxon>Agaricomycetidae</taxon>
        <taxon>Agaricales</taxon>
        <taxon>Marasmiineae</taxon>
        <taxon>Mycenaceae</taxon>
        <taxon>Mycena</taxon>
    </lineage>
</organism>
<reference evidence="2" key="1">
    <citation type="submission" date="2020-05" db="EMBL/GenBank/DDBJ databases">
        <title>Mycena genomes resolve the evolution of fungal bioluminescence.</title>
        <authorList>
            <person name="Tsai I.J."/>
        </authorList>
    </citation>
    <scope>NUCLEOTIDE SEQUENCE</scope>
    <source>
        <strain evidence="2">CCC161011</strain>
    </source>
</reference>
<dbReference type="InterPro" id="IPR023393">
    <property type="entry name" value="START-like_dom_sf"/>
</dbReference>
<dbReference type="Proteomes" id="UP000620124">
    <property type="component" value="Unassembled WGS sequence"/>
</dbReference>
<name>A0A8H7CK01_9AGAR</name>
<dbReference type="OrthoDB" id="6423603at2759"/>
<evidence type="ECO:0000313" key="2">
    <source>
        <dbReference type="EMBL" id="KAF7338158.1"/>
    </source>
</evidence>
<sequence>MVVKAKKPCANPKIASRCFPSYHHTMHLSITPLKPSAIPSDEEVMKAADALLETTASWKEGKTFHKQVKTYSHPKGPDDGAAWHSRVSVHKPEEATFAQMWAKLGEDKAVNEAKFIPNIKKVTKVKEISATQNIWTLYYTLHVSMTRPLVAGAQKLGLNPQITQSPPRTIVSIPVDLTEDESLAKLEEKGVRGRYVSVERILELEDGNIEWSMATSSTPGGSIPTYFVERSMASQIAEVSEFRCPSFNVDSP</sequence>